<dbReference type="OrthoDB" id="5422293at2759"/>
<organism evidence="1">
    <name type="scientific">Trichophyton rubrum CBS 288.86</name>
    <dbReference type="NCBI Taxonomy" id="1215330"/>
    <lineage>
        <taxon>Eukaryota</taxon>
        <taxon>Fungi</taxon>
        <taxon>Dikarya</taxon>
        <taxon>Ascomycota</taxon>
        <taxon>Pezizomycotina</taxon>
        <taxon>Eurotiomycetes</taxon>
        <taxon>Eurotiomycetidae</taxon>
        <taxon>Onygenales</taxon>
        <taxon>Arthrodermataceae</taxon>
        <taxon>Trichophyton</taxon>
    </lineage>
</organism>
<name>A0A022WGM7_TRIRU</name>
<proteinExistence type="predicted"/>
<protein>
    <submittedName>
        <fullName evidence="1">Uncharacterized protein</fullName>
    </submittedName>
</protein>
<dbReference type="EMBL" id="KK207685">
    <property type="protein sequence ID" value="EZF57484.1"/>
    <property type="molecule type" value="Genomic_DNA"/>
</dbReference>
<accession>A0A022WGM7</accession>
<sequence>MRNPIKVITRSHTPPKIRPSLRRIRQCPHPCPLLSVEEIEQRPGIVDERQPGIRKLHCIPIFRVRDTPLRSLYRLIECAQASDFIMMGYECTYFFHHCEPRWLLSRIPDPEDEDPVRYAFLASMAEARADAFNWRLELGMRRNNTLDKTEKRSTNFTPERAPSWTLKVGPVERPLAFGESDSVPVTPEQHFLERNITMPNGYLYTV</sequence>
<reference evidence="1" key="1">
    <citation type="submission" date="2014-02" db="EMBL/GenBank/DDBJ databases">
        <title>The Genome Sequence of Trichophyton rubrum (morphotype fischeri) CBS 288.86.</title>
        <authorList>
            <consortium name="The Broad Institute Genomics Platform"/>
            <person name="Cuomo C.A."/>
            <person name="White T.C."/>
            <person name="Graser Y."/>
            <person name="Martinez-Rossi N."/>
            <person name="Heitman J."/>
            <person name="Young S.K."/>
            <person name="Zeng Q."/>
            <person name="Gargeya S."/>
            <person name="Abouelleil A."/>
            <person name="Alvarado L."/>
            <person name="Chapman S.B."/>
            <person name="Gainer-Dewar J."/>
            <person name="Goldberg J."/>
            <person name="Griggs A."/>
            <person name="Gujja S."/>
            <person name="Hansen M."/>
            <person name="Howarth C."/>
            <person name="Imamovic A."/>
            <person name="Larimer J."/>
            <person name="Martinez D."/>
            <person name="Murphy C."/>
            <person name="Pearson M.D."/>
            <person name="Persinoti G."/>
            <person name="Poon T."/>
            <person name="Priest M."/>
            <person name="Roberts A.D."/>
            <person name="Saif S."/>
            <person name="Shea T.D."/>
            <person name="Sykes S.N."/>
            <person name="Wortman J."/>
            <person name="Nusbaum C."/>
            <person name="Birren B."/>
        </authorList>
    </citation>
    <scope>NUCLEOTIDE SEQUENCE [LARGE SCALE GENOMIC DNA]</scope>
    <source>
        <strain evidence="1">CBS 288.86</strain>
    </source>
</reference>
<dbReference type="HOGENOM" id="CLU_082473_2_0_1"/>
<dbReference type="Proteomes" id="UP000023758">
    <property type="component" value="Unassembled WGS sequence"/>
</dbReference>
<evidence type="ECO:0000313" key="1">
    <source>
        <dbReference type="EMBL" id="EZF57484.1"/>
    </source>
</evidence>
<dbReference type="AlphaFoldDB" id="A0A022WGM7"/>
<gene>
    <name evidence="1" type="ORF">H103_00211</name>
</gene>